<evidence type="ECO:0000313" key="6">
    <source>
        <dbReference type="Proteomes" id="UP000076825"/>
    </source>
</evidence>
<dbReference type="PROSITE" id="PS00166">
    <property type="entry name" value="ENOYL_COA_HYDRATASE"/>
    <property type="match status" value="1"/>
</dbReference>
<dbReference type="InterPro" id="IPR018376">
    <property type="entry name" value="Enoyl-CoA_hyd/isom_CS"/>
</dbReference>
<evidence type="ECO:0000256" key="4">
    <source>
        <dbReference type="RuleBase" id="RU003707"/>
    </source>
</evidence>
<dbReference type="GO" id="GO:0016829">
    <property type="term" value="F:lyase activity"/>
    <property type="evidence" value="ECO:0007669"/>
    <property type="project" value="UniProtKB-KW"/>
</dbReference>
<evidence type="ECO:0000256" key="3">
    <source>
        <dbReference type="ARBA" id="ARBA00023239"/>
    </source>
</evidence>
<proteinExistence type="inferred from homology"/>
<dbReference type="Proteomes" id="UP000076825">
    <property type="component" value="Chromosome 1"/>
</dbReference>
<dbReference type="EMBL" id="LT546645">
    <property type="protein sequence ID" value="SAI73981.1"/>
    <property type="molecule type" value="Genomic_DNA"/>
</dbReference>
<dbReference type="Gene3D" id="3.90.226.10">
    <property type="entry name" value="2-enoyl-CoA Hydratase, Chain A, domain 1"/>
    <property type="match status" value="1"/>
</dbReference>
<dbReference type="InterPro" id="IPR014748">
    <property type="entry name" value="Enoyl-CoA_hydra_C"/>
</dbReference>
<comment type="similarity">
    <text evidence="1 4">Belongs to the enoyl-CoA hydratase/isomerase family.</text>
</comment>
<organism evidence="5 6">
    <name type="scientific">Bordetella trematum</name>
    <dbReference type="NCBI Taxonomy" id="123899"/>
    <lineage>
        <taxon>Bacteria</taxon>
        <taxon>Pseudomonadati</taxon>
        <taxon>Pseudomonadota</taxon>
        <taxon>Betaproteobacteria</taxon>
        <taxon>Burkholderiales</taxon>
        <taxon>Alcaligenaceae</taxon>
        <taxon>Bordetella</taxon>
    </lineage>
</organism>
<dbReference type="GO" id="GO:0016853">
    <property type="term" value="F:isomerase activity"/>
    <property type="evidence" value="ECO:0007669"/>
    <property type="project" value="UniProtKB-KW"/>
</dbReference>
<dbReference type="EC" id="4.2.1.-" evidence="5"/>
<keyword evidence="6" id="KW-1185">Reference proteome</keyword>
<dbReference type="SUPFAM" id="SSF52096">
    <property type="entry name" value="ClpP/crotonase"/>
    <property type="match status" value="1"/>
</dbReference>
<protein>
    <submittedName>
        <fullName evidence="5">Enoyl-CoA hydratase/isomerase</fullName>
        <ecNumber evidence="5">4.2.1.-</ecNumber>
    </submittedName>
</protein>
<evidence type="ECO:0000256" key="1">
    <source>
        <dbReference type="ARBA" id="ARBA00005254"/>
    </source>
</evidence>
<accession>A0A157LWL4</accession>
<dbReference type="Gene3D" id="1.10.12.10">
    <property type="entry name" value="Lyase 2-enoyl-coa Hydratase, Chain A, domain 2"/>
    <property type="match status" value="1"/>
</dbReference>
<dbReference type="CDD" id="cd06558">
    <property type="entry name" value="crotonase-like"/>
    <property type="match status" value="1"/>
</dbReference>
<dbReference type="PANTHER" id="PTHR11941">
    <property type="entry name" value="ENOYL-COA HYDRATASE-RELATED"/>
    <property type="match status" value="1"/>
</dbReference>
<dbReference type="GeneID" id="56588850"/>
<dbReference type="Pfam" id="PF00378">
    <property type="entry name" value="ECH_1"/>
    <property type="match status" value="1"/>
</dbReference>
<dbReference type="RefSeq" id="WP_231940077.1">
    <property type="nucleotide sequence ID" value="NZ_CP016340.1"/>
</dbReference>
<evidence type="ECO:0000256" key="2">
    <source>
        <dbReference type="ARBA" id="ARBA00023098"/>
    </source>
</evidence>
<sequence length="246" mass="26308">MGNISVEHFEDGVSLFTITRAQRRNAISAQTAIDLQEAFAEFDASPRRRVAVITGAGNEAFSAGADIDSMPELWRCLPGLGIATHKPIIAAVSGWCVGGGLVMTMMSDLAVAAENARFSYPEGRLGLTQGMIAGLAGRIPHKAAMEIILLGKPMSAQRAYHVGLVNELAPDGQHVQAALEMARHLATLAPMVLRTLKKFVGQVVPSGPSESFVRVNRELQAIAQSDDYAEGVAAFREKRAPVFADR</sequence>
<keyword evidence="2" id="KW-0443">Lipid metabolism</keyword>
<evidence type="ECO:0000313" key="5">
    <source>
        <dbReference type="EMBL" id="SAI73981.1"/>
    </source>
</evidence>
<keyword evidence="3 5" id="KW-0456">Lyase</keyword>
<dbReference type="STRING" id="123899.SAMEA3906487_03928"/>
<reference evidence="5 6" key="1">
    <citation type="submission" date="2016-04" db="EMBL/GenBank/DDBJ databases">
        <authorList>
            <consortium name="Pathogen Informatics"/>
        </authorList>
    </citation>
    <scope>NUCLEOTIDE SEQUENCE [LARGE SCALE GENOMIC DNA]</scope>
    <source>
        <strain evidence="5 6">H044680328</strain>
    </source>
</reference>
<dbReference type="KEGG" id="btrm:SAMEA390648703928"/>
<keyword evidence="5" id="KW-0413">Isomerase</keyword>
<dbReference type="eggNOG" id="COG1024">
    <property type="taxonomic scope" value="Bacteria"/>
</dbReference>
<dbReference type="InterPro" id="IPR029045">
    <property type="entry name" value="ClpP/crotonase-like_dom_sf"/>
</dbReference>
<dbReference type="GO" id="GO:0006635">
    <property type="term" value="P:fatty acid beta-oxidation"/>
    <property type="evidence" value="ECO:0007669"/>
    <property type="project" value="TreeGrafter"/>
</dbReference>
<dbReference type="InterPro" id="IPR001753">
    <property type="entry name" value="Enoyl-CoA_hydra/iso"/>
</dbReference>
<dbReference type="PATRIC" id="fig|123899.6.peg.3926"/>
<dbReference type="PANTHER" id="PTHR11941:SF169">
    <property type="entry name" value="(7AS)-7A-METHYL-1,5-DIOXO-2,3,5,6,7,7A-HEXAHYDRO-1H-INDENE-CARBOXYL-COA HYDROLASE"/>
    <property type="match status" value="1"/>
</dbReference>
<dbReference type="AlphaFoldDB" id="A0A157LWL4"/>
<name>A0A157LWL4_9BORD</name>
<gene>
    <name evidence="5" type="primary">caiD_9</name>
    <name evidence="5" type="ORF">SAMEA3906487_03928</name>
</gene>